<dbReference type="AlphaFoldDB" id="A0A284VN05"/>
<evidence type="ECO:0000313" key="2">
    <source>
        <dbReference type="Proteomes" id="UP000218615"/>
    </source>
</evidence>
<dbReference type="EMBL" id="FZMP01000104">
    <property type="protein sequence ID" value="SNQ60589.1"/>
    <property type="molecule type" value="Genomic_DNA"/>
</dbReference>
<name>A0A284VN05_9EURY</name>
<protein>
    <submittedName>
        <fullName evidence="1">Uncharacterized protein</fullName>
    </submittedName>
</protein>
<accession>A0A284VN05</accession>
<gene>
    <name evidence="1" type="ORF">MNV_1920005</name>
</gene>
<keyword evidence="2" id="KW-1185">Reference proteome</keyword>
<dbReference type="RefSeq" id="WP_096204993.1">
    <property type="nucleotide sequence ID" value="NZ_FZMP01000104.1"/>
</dbReference>
<sequence>MRFDEILNTHVVIDGVKHIPYPEACPKASVIRECDYRVHEEIHDANHDMCEIGFNGYFACGEERPCMYADSPSMCPVFTASCLDCEHIGRCDQEIFFVALTLDPSETSLERATHPLYR</sequence>
<proteinExistence type="predicted"/>
<dbReference type="Proteomes" id="UP000218615">
    <property type="component" value="Unassembled WGS sequence"/>
</dbReference>
<organism evidence="1 2">
    <name type="scientific">Candidatus Methanoperedens nitratireducens</name>
    <dbReference type="NCBI Taxonomy" id="1392998"/>
    <lineage>
        <taxon>Archaea</taxon>
        <taxon>Methanobacteriati</taxon>
        <taxon>Methanobacteriota</taxon>
        <taxon>Stenosarchaea group</taxon>
        <taxon>Methanomicrobia</taxon>
        <taxon>Methanosarcinales</taxon>
        <taxon>ANME-2 cluster</taxon>
        <taxon>Candidatus Methanoperedentaceae</taxon>
        <taxon>Candidatus Methanoperedens</taxon>
    </lineage>
</organism>
<evidence type="ECO:0000313" key="1">
    <source>
        <dbReference type="EMBL" id="SNQ60589.1"/>
    </source>
</evidence>
<reference evidence="2" key="1">
    <citation type="submission" date="2017-06" db="EMBL/GenBank/DDBJ databases">
        <authorList>
            <person name="Cremers G."/>
        </authorList>
    </citation>
    <scope>NUCLEOTIDE SEQUENCE [LARGE SCALE GENOMIC DNA]</scope>
</reference>